<protein>
    <recommendedName>
        <fullName evidence="5">Secreted protein</fullName>
    </recommendedName>
</protein>
<evidence type="ECO:0000256" key="2">
    <source>
        <dbReference type="SAM" id="SignalP"/>
    </source>
</evidence>
<feature type="compositionally biased region" description="Acidic residues" evidence="1">
    <location>
        <begin position="39"/>
        <end position="49"/>
    </location>
</feature>
<organism evidence="3 4">
    <name type="scientific">Alteraurantiacibacter aquimixticola</name>
    <dbReference type="NCBI Taxonomy" id="2489173"/>
    <lineage>
        <taxon>Bacteria</taxon>
        <taxon>Pseudomonadati</taxon>
        <taxon>Pseudomonadota</taxon>
        <taxon>Alphaproteobacteria</taxon>
        <taxon>Sphingomonadales</taxon>
        <taxon>Erythrobacteraceae</taxon>
        <taxon>Alteraurantiacibacter</taxon>
    </lineage>
</organism>
<evidence type="ECO:0000313" key="3">
    <source>
        <dbReference type="EMBL" id="TIX50161.1"/>
    </source>
</evidence>
<keyword evidence="4" id="KW-1185">Reference proteome</keyword>
<feature type="signal peptide" evidence="2">
    <location>
        <begin position="1"/>
        <end position="20"/>
    </location>
</feature>
<feature type="region of interest" description="Disordered" evidence="1">
    <location>
        <begin position="20"/>
        <end position="56"/>
    </location>
</feature>
<evidence type="ECO:0000256" key="1">
    <source>
        <dbReference type="SAM" id="MobiDB-lite"/>
    </source>
</evidence>
<feature type="chain" id="PRO_5020481503" description="Secreted protein" evidence="2">
    <location>
        <begin position="21"/>
        <end position="112"/>
    </location>
</feature>
<keyword evidence="2" id="KW-0732">Signal</keyword>
<feature type="compositionally biased region" description="Polar residues" evidence="1">
    <location>
        <begin position="98"/>
        <end position="112"/>
    </location>
</feature>
<dbReference type="AlphaFoldDB" id="A0A4T3EZF4"/>
<feature type="compositionally biased region" description="Low complexity" evidence="1">
    <location>
        <begin position="20"/>
        <end position="38"/>
    </location>
</feature>
<evidence type="ECO:0008006" key="5">
    <source>
        <dbReference type="Google" id="ProtNLM"/>
    </source>
</evidence>
<gene>
    <name evidence="3" type="ORF">E5222_07655</name>
</gene>
<feature type="region of interest" description="Disordered" evidence="1">
    <location>
        <begin position="83"/>
        <end position="112"/>
    </location>
</feature>
<feature type="compositionally biased region" description="Basic and acidic residues" evidence="1">
    <location>
        <begin position="83"/>
        <end position="94"/>
    </location>
</feature>
<accession>A0A4T3EZF4</accession>
<dbReference type="EMBL" id="SSHH01000002">
    <property type="protein sequence ID" value="TIX50161.1"/>
    <property type="molecule type" value="Genomic_DNA"/>
</dbReference>
<comment type="caution">
    <text evidence="3">The sequence shown here is derived from an EMBL/GenBank/DDBJ whole genome shotgun (WGS) entry which is preliminary data.</text>
</comment>
<name>A0A4T3EZF4_9SPHN</name>
<reference evidence="3 4" key="1">
    <citation type="submission" date="2019-04" db="EMBL/GenBank/DDBJ databases">
        <title>Altererythrobacter aquimixticola sp. nov., isolated from sediment of junction between the ocean and a freshwater spring.</title>
        <authorList>
            <person name="Yoon J.-H."/>
        </authorList>
    </citation>
    <scope>NUCLEOTIDE SEQUENCE [LARGE SCALE GENOMIC DNA]</scope>
    <source>
        <strain evidence="3 4">SSKS-13</strain>
    </source>
</reference>
<dbReference type="RefSeq" id="WP_136693181.1">
    <property type="nucleotide sequence ID" value="NZ_SSHH01000002.1"/>
</dbReference>
<evidence type="ECO:0000313" key="4">
    <source>
        <dbReference type="Proteomes" id="UP000309389"/>
    </source>
</evidence>
<sequence>MKAHFFAAATLAFGTTAALAQEAEQDPAEQQATAAAQEIGEEAEDEEADDRGSEVVCRTERVTGSLTRRTRTCLTRDEWAEVHSRTRNELDSMGRRASGSQCIPDNPVTSRC</sequence>
<dbReference type="Proteomes" id="UP000309389">
    <property type="component" value="Unassembled WGS sequence"/>
</dbReference>
<proteinExistence type="predicted"/>